<dbReference type="RefSeq" id="WP_257893603.1">
    <property type="nucleotide sequence ID" value="NZ_JAIMBW010000001.1"/>
</dbReference>
<evidence type="ECO:0000313" key="3">
    <source>
        <dbReference type="EMBL" id="QXL86664.1"/>
    </source>
</evidence>
<keyword evidence="4" id="KW-1185">Reference proteome</keyword>
<dbReference type="EMBL" id="CP078073">
    <property type="protein sequence ID" value="QXL86664.1"/>
    <property type="molecule type" value="Genomic_DNA"/>
</dbReference>
<sequence length="138" mass="14957">MRLCFSLALLLSALAVPVAAQQWNQLAYYVAYIGPEDMRNSSGQPVRTLGGVIQQDRANYHRFGIRHAQDEGDPLFNDRGLRARISELVAAGDNARGSLAQMAQNGQPFGVGVFVCGYGATPSLIYLVGWGEDFSGCF</sequence>
<evidence type="ECO:0000313" key="2">
    <source>
        <dbReference type="EMBL" id="MBY4893975.1"/>
    </source>
</evidence>
<dbReference type="AlphaFoldDB" id="A0A975YET7"/>
<dbReference type="Proteomes" id="UP000693972">
    <property type="component" value="Unassembled WGS sequence"/>
</dbReference>
<accession>A0A975YET7</accession>
<dbReference type="EMBL" id="JAIMBW010000001">
    <property type="protein sequence ID" value="MBY4893975.1"/>
    <property type="molecule type" value="Genomic_DNA"/>
</dbReference>
<reference evidence="3 4" key="1">
    <citation type="submission" date="2021-07" db="EMBL/GenBank/DDBJ databases">
        <title>Karlodiniumbacter phycospheric gen. nov., sp. nov., a phycosphere bacterium isolated from karlodinium veneficum.</title>
        <authorList>
            <person name="Peng Y."/>
            <person name="Jiang L."/>
            <person name="Lee J."/>
        </authorList>
    </citation>
    <scope>NUCLEOTIDE SEQUENCE</scope>
    <source>
        <strain evidence="3 4">N5</strain>
    </source>
</reference>
<evidence type="ECO:0000313" key="4">
    <source>
        <dbReference type="Proteomes" id="UP000693972"/>
    </source>
</evidence>
<protein>
    <submittedName>
        <fullName evidence="3">Uncharacterized protein</fullName>
    </submittedName>
</protein>
<evidence type="ECO:0000256" key="1">
    <source>
        <dbReference type="SAM" id="SignalP"/>
    </source>
</evidence>
<name>A0A975YET7_9RHOB</name>
<proteinExistence type="predicted"/>
<feature type="signal peptide" evidence="1">
    <location>
        <begin position="1"/>
        <end position="20"/>
    </location>
</feature>
<keyword evidence="1" id="KW-0732">Signal</keyword>
<organism evidence="3">
    <name type="scientific">Gymnodinialimonas phycosphaerae</name>
    <dbReference type="NCBI Taxonomy" id="2841589"/>
    <lineage>
        <taxon>Bacteria</taxon>
        <taxon>Pseudomonadati</taxon>
        <taxon>Pseudomonadota</taxon>
        <taxon>Alphaproteobacteria</taxon>
        <taxon>Rhodobacterales</taxon>
        <taxon>Paracoccaceae</taxon>
        <taxon>Gymnodinialimonas</taxon>
    </lineage>
</organism>
<feature type="chain" id="PRO_5037860655" evidence="1">
    <location>
        <begin position="21"/>
        <end position="138"/>
    </location>
</feature>
<gene>
    <name evidence="2" type="ORF">KUL25_14545</name>
    <name evidence="3" type="ORF">KUL25_14550</name>
</gene>